<evidence type="ECO:0000259" key="1">
    <source>
        <dbReference type="Pfam" id="PF01872"/>
    </source>
</evidence>
<dbReference type="PANTHER" id="PTHR38011">
    <property type="entry name" value="DIHYDROFOLATE REDUCTASE FAMILY PROTEIN (AFU_ORTHOLOGUE AFUA_8G06820)"/>
    <property type="match status" value="1"/>
</dbReference>
<dbReference type="PANTHER" id="PTHR38011:SF2">
    <property type="entry name" value="BIFUNCTIONAL DEAMINASE-REDUCTASE DOMAIN PROTEIN"/>
    <property type="match status" value="1"/>
</dbReference>
<proteinExistence type="predicted"/>
<organism evidence="2 3">
    <name type="scientific">Dietzia maris</name>
    <dbReference type="NCBI Taxonomy" id="37915"/>
    <lineage>
        <taxon>Bacteria</taxon>
        <taxon>Bacillati</taxon>
        <taxon>Actinomycetota</taxon>
        <taxon>Actinomycetes</taxon>
        <taxon>Mycobacteriales</taxon>
        <taxon>Dietziaceae</taxon>
        <taxon>Dietzia</taxon>
    </lineage>
</organism>
<dbReference type="InterPro" id="IPR024072">
    <property type="entry name" value="DHFR-like_dom_sf"/>
</dbReference>
<evidence type="ECO:0000313" key="3">
    <source>
        <dbReference type="Proteomes" id="UP000252187"/>
    </source>
</evidence>
<reference evidence="2 3" key="1">
    <citation type="submission" date="2018-06" db="EMBL/GenBank/DDBJ databases">
        <title>Whole genome sequencing of four bacterial strains from South Shetland trench revealing bio-synthetic gene clusters.</title>
        <authorList>
            <person name="Abdel-Mageed W.M."/>
            <person name="Lehri B."/>
            <person name="Jarmusch S.A."/>
            <person name="Miranda K."/>
            <person name="Goodfellow M."/>
            <person name="Jaspars M."/>
            <person name="Karlyshev A.V."/>
        </authorList>
    </citation>
    <scope>NUCLEOTIDE SEQUENCE [LARGE SCALE GENOMIC DNA]</scope>
    <source>
        <strain evidence="2 3">SST1</strain>
    </source>
</reference>
<dbReference type="Pfam" id="PF01872">
    <property type="entry name" value="RibD_C"/>
    <property type="match status" value="1"/>
</dbReference>
<protein>
    <submittedName>
        <fullName evidence="2">Dihydrofolate reductase</fullName>
    </submittedName>
</protein>
<comment type="caution">
    <text evidence="2">The sequence shown here is derived from an EMBL/GenBank/DDBJ whole genome shotgun (WGS) entry which is preliminary data.</text>
</comment>
<feature type="domain" description="Bacterial bifunctional deaminase-reductase C-terminal" evidence="1">
    <location>
        <begin position="3"/>
        <end position="173"/>
    </location>
</feature>
<evidence type="ECO:0000313" key="2">
    <source>
        <dbReference type="EMBL" id="RBA33944.1"/>
    </source>
</evidence>
<dbReference type="Gene3D" id="3.40.430.10">
    <property type="entry name" value="Dihydrofolate Reductase, subunit A"/>
    <property type="match status" value="1"/>
</dbReference>
<name>A0A365P942_9ACTN</name>
<dbReference type="InterPro" id="IPR002734">
    <property type="entry name" value="RibDG_C"/>
</dbReference>
<accession>A0A365P942</accession>
<dbReference type="Proteomes" id="UP000252187">
    <property type="component" value="Unassembled WGS sequence"/>
</dbReference>
<dbReference type="GO" id="GO:0008703">
    <property type="term" value="F:5-amino-6-(5-phosphoribosylamino)uracil reductase activity"/>
    <property type="evidence" value="ECO:0007669"/>
    <property type="project" value="InterPro"/>
</dbReference>
<gene>
    <name evidence="2" type="ORF">DQ226_11110</name>
</gene>
<sequence length="189" mass="20830">MSRKITAHMFSTLNGVSEHAERWQFDAFGPDEMQSMQQMTASTTDLVLGRTLWQEWSGFWPTYADDPFAQWVNPVRKHVLTSTLTGDLPWNSTIVSGDPAEYLEQLRTQPGGDIAVGGGIETTRRLVLAGLVDELSLTIHPVITGDGRRLFDDSVPTTRLQLRSSTQTPAGNIVATYSVRPETPDTPAA</sequence>
<dbReference type="EMBL" id="QNTT01000028">
    <property type="protein sequence ID" value="RBA33944.1"/>
    <property type="molecule type" value="Genomic_DNA"/>
</dbReference>
<dbReference type="SUPFAM" id="SSF53597">
    <property type="entry name" value="Dihydrofolate reductase-like"/>
    <property type="match status" value="1"/>
</dbReference>
<dbReference type="GO" id="GO:0009231">
    <property type="term" value="P:riboflavin biosynthetic process"/>
    <property type="evidence" value="ECO:0007669"/>
    <property type="project" value="InterPro"/>
</dbReference>
<dbReference type="AlphaFoldDB" id="A0A365P942"/>
<dbReference type="InterPro" id="IPR050765">
    <property type="entry name" value="Riboflavin_Biosynth_HTPR"/>
</dbReference>